<comment type="similarity">
    <text evidence="3">Belongs to the UPRTase family.</text>
</comment>
<name>A0AAF0AWI8_9SCHI</name>
<evidence type="ECO:0000313" key="11">
    <source>
        <dbReference type="EMBL" id="WBW72949.1"/>
    </source>
</evidence>
<dbReference type="SUPFAM" id="SSF53271">
    <property type="entry name" value="PRTase-like"/>
    <property type="match status" value="1"/>
</dbReference>
<evidence type="ECO:0000256" key="4">
    <source>
        <dbReference type="ARBA" id="ARBA00011894"/>
    </source>
</evidence>
<evidence type="ECO:0000256" key="7">
    <source>
        <dbReference type="ARBA" id="ARBA00022679"/>
    </source>
</evidence>
<dbReference type="GO" id="GO:0005525">
    <property type="term" value="F:GTP binding"/>
    <property type="evidence" value="ECO:0007669"/>
    <property type="project" value="UniProtKB-KW"/>
</dbReference>
<dbReference type="RefSeq" id="XP_056037192.1">
    <property type="nucleotide sequence ID" value="XM_056179617.1"/>
</dbReference>
<dbReference type="InterPro" id="IPR000836">
    <property type="entry name" value="PRTase_dom"/>
</dbReference>
<accession>A0AAF0AWI8</accession>
<dbReference type="InterPro" id="IPR029057">
    <property type="entry name" value="PRTase-like"/>
</dbReference>
<dbReference type="Pfam" id="PF14681">
    <property type="entry name" value="UPRTase"/>
    <property type="match status" value="1"/>
</dbReference>
<protein>
    <recommendedName>
        <fullName evidence="4">uracil phosphoribosyltransferase</fullName>
        <ecNumber evidence="4">2.4.2.9</ecNumber>
    </recommendedName>
</protein>
<dbReference type="GeneID" id="80874306"/>
<comment type="cofactor">
    <cofactor evidence="1">
        <name>Mg(2+)</name>
        <dbReference type="ChEBI" id="CHEBI:18420"/>
    </cofactor>
</comment>
<sequence>MTNTANSIVFSSSSVETMKNITISDHPVVNELISILRDLSLKPSQVRSVVDEISRFLAYESTKCLDVSSVSVIPVLRSGMSMMSAFSKVLPDVPIYHIGIFREKSSLQPIEYYNKLPKHSTEVAIVLDPVMATGGTAQAVITTLQEWGCKHIVFVSVLASAQAVARFNDTPNVEFVFGAIDKSLDDKGYLVPGIGDIGDRLYGATA</sequence>
<dbReference type="EC" id="2.4.2.9" evidence="4"/>
<dbReference type="PANTHER" id="PTHR32315">
    <property type="entry name" value="ADENINE PHOSPHORIBOSYLTRANSFERASE"/>
    <property type="match status" value="1"/>
</dbReference>
<evidence type="ECO:0000256" key="8">
    <source>
        <dbReference type="ARBA" id="ARBA00022741"/>
    </source>
</evidence>
<keyword evidence="6 11" id="KW-0328">Glycosyltransferase</keyword>
<organism evidence="11 12">
    <name type="scientific">Schizosaccharomyces osmophilus</name>
    <dbReference type="NCBI Taxonomy" id="2545709"/>
    <lineage>
        <taxon>Eukaryota</taxon>
        <taxon>Fungi</taxon>
        <taxon>Dikarya</taxon>
        <taxon>Ascomycota</taxon>
        <taxon>Taphrinomycotina</taxon>
        <taxon>Schizosaccharomycetes</taxon>
        <taxon>Schizosaccharomycetales</taxon>
        <taxon>Schizosaccharomycetaceae</taxon>
        <taxon>Schizosaccharomyces</taxon>
    </lineage>
</organism>
<dbReference type="Gene3D" id="3.40.50.2020">
    <property type="match status" value="1"/>
</dbReference>
<evidence type="ECO:0000256" key="3">
    <source>
        <dbReference type="ARBA" id="ARBA00009516"/>
    </source>
</evidence>
<dbReference type="GO" id="GO:0004845">
    <property type="term" value="F:uracil phosphoribosyltransferase activity"/>
    <property type="evidence" value="ECO:0007669"/>
    <property type="project" value="UniProtKB-EC"/>
</dbReference>
<keyword evidence="12" id="KW-1185">Reference proteome</keyword>
<proteinExistence type="inferred from homology"/>
<dbReference type="EMBL" id="CP115611">
    <property type="protein sequence ID" value="WBW72949.1"/>
    <property type="molecule type" value="Genomic_DNA"/>
</dbReference>
<dbReference type="CDD" id="cd06223">
    <property type="entry name" value="PRTases_typeI"/>
    <property type="match status" value="1"/>
</dbReference>
<evidence type="ECO:0000256" key="2">
    <source>
        <dbReference type="ARBA" id="ARBA00005180"/>
    </source>
</evidence>
<dbReference type="AlphaFoldDB" id="A0AAF0AWI8"/>
<evidence type="ECO:0000256" key="6">
    <source>
        <dbReference type="ARBA" id="ARBA00022676"/>
    </source>
</evidence>
<keyword evidence="9" id="KW-0342">GTP-binding</keyword>
<dbReference type="NCBIfam" id="NF001097">
    <property type="entry name" value="PRK00129.1"/>
    <property type="match status" value="1"/>
</dbReference>
<dbReference type="Proteomes" id="UP001212411">
    <property type="component" value="Chromosome 1"/>
</dbReference>
<evidence type="ECO:0000256" key="5">
    <source>
        <dbReference type="ARBA" id="ARBA00022533"/>
    </source>
</evidence>
<dbReference type="PANTHER" id="PTHR32315:SF4">
    <property type="entry name" value="URACIL PHOSPHORIBOSYLTRANSFERASE, CHLOROPLASTIC"/>
    <property type="match status" value="1"/>
</dbReference>
<keyword evidence="7" id="KW-0808">Transferase</keyword>
<dbReference type="InterPro" id="IPR050054">
    <property type="entry name" value="UPRTase/APRTase"/>
</dbReference>
<evidence type="ECO:0000256" key="9">
    <source>
        <dbReference type="ARBA" id="ARBA00023134"/>
    </source>
</evidence>
<reference evidence="11 12" key="1">
    <citation type="journal article" date="2023" name="G3 (Bethesda)">
        <title>A high-quality reference genome for the fission yeast Schizosaccharomyces osmophilus.</title>
        <authorList>
            <person name="Jia G.S."/>
            <person name="Zhang W.C."/>
            <person name="Liang Y."/>
            <person name="Liu X.H."/>
            <person name="Rhind N."/>
            <person name="Pidoux A."/>
            <person name="Brysch-Herzberg M."/>
            <person name="Du L.L."/>
        </authorList>
    </citation>
    <scope>NUCLEOTIDE SEQUENCE [LARGE SCALE GENOMIC DNA]</scope>
    <source>
        <strain evidence="11 12">CBS 15793</strain>
    </source>
</reference>
<gene>
    <name evidence="11" type="primary">urg2</name>
    <name evidence="11" type="ORF">SOMG_00824</name>
</gene>
<keyword evidence="5" id="KW-0021">Allosteric enzyme</keyword>
<keyword evidence="8" id="KW-0547">Nucleotide-binding</keyword>
<evidence type="ECO:0000259" key="10">
    <source>
        <dbReference type="Pfam" id="PF14681"/>
    </source>
</evidence>
<dbReference type="KEGG" id="som:SOMG_00824"/>
<feature type="domain" description="Phosphoribosyltransferase" evidence="10">
    <location>
        <begin position="66"/>
        <end position="203"/>
    </location>
</feature>
<evidence type="ECO:0000313" key="12">
    <source>
        <dbReference type="Proteomes" id="UP001212411"/>
    </source>
</evidence>
<comment type="pathway">
    <text evidence="2">Pyrimidine metabolism; UMP biosynthesis via salvage pathway; UMP from uracil: step 1/1.</text>
</comment>
<evidence type="ECO:0000256" key="1">
    <source>
        <dbReference type="ARBA" id="ARBA00001946"/>
    </source>
</evidence>